<comment type="similarity">
    <text evidence="3">Belongs to the acetyltransferase family. MshD subfamily.</text>
</comment>
<comment type="subunit">
    <text evidence="3">Monomer.</text>
</comment>
<evidence type="ECO:0000256" key="1">
    <source>
        <dbReference type="ARBA" id="ARBA00022679"/>
    </source>
</evidence>
<feature type="binding site" evidence="3">
    <location>
        <begin position="101"/>
        <end position="103"/>
    </location>
    <ligand>
        <name>acetyl-CoA</name>
        <dbReference type="ChEBI" id="CHEBI:57288"/>
        <label>1</label>
    </ligand>
</feature>
<dbReference type="EC" id="2.3.1.189" evidence="3"/>
<dbReference type="PANTHER" id="PTHR43617">
    <property type="entry name" value="L-AMINO ACID N-ACETYLTRANSFERASE"/>
    <property type="match status" value="1"/>
</dbReference>
<dbReference type="GO" id="GO:0035447">
    <property type="term" value="F:mycothiol synthase activity"/>
    <property type="evidence" value="ECO:0007669"/>
    <property type="project" value="UniProtKB-EC"/>
</dbReference>
<keyword evidence="2 3" id="KW-0012">Acyltransferase</keyword>
<proteinExistence type="inferred from homology"/>
<dbReference type="PROSITE" id="PS51186">
    <property type="entry name" value="GNAT"/>
    <property type="match status" value="2"/>
</dbReference>
<reference evidence="5 6" key="1">
    <citation type="submission" date="2021-06" db="EMBL/GenBank/DDBJ databases">
        <authorList>
            <person name="Jeong J.W."/>
        </authorList>
    </citation>
    <scope>NUCLEOTIDE SEQUENCE [LARGE SCALE GENOMIC DNA]</scope>
    <source>
        <strain evidence="5 6">MMS21-TAE1-1</strain>
    </source>
</reference>
<dbReference type="InterPro" id="IPR050276">
    <property type="entry name" value="MshD_Acetyltransferase"/>
</dbReference>
<name>A0ABS6I6B0_9MICC</name>
<feature type="binding site" evidence="3">
    <location>
        <position position="44"/>
    </location>
    <ligand>
        <name>1D-myo-inositol 2-(L-cysteinylamino)-2-deoxy-alpha-D-glucopyranoside</name>
        <dbReference type="ChEBI" id="CHEBI:58887"/>
    </ligand>
</feature>
<gene>
    <name evidence="3 5" type="primary">mshD</name>
    <name evidence="5" type="ORF">KSW38_11410</name>
</gene>
<comment type="catalytic activity">
    <reaction evidence="3">
        <text>1D-myo-inositol 2-(L-cysteinylamino)-2-deoxy-alpha-D-glucopyranoside + acetyl-CoA = mycothiol + CoA + H(+)</text>
        <dbReference type="Rhea" id="RHEA:26172"/>
        <dbReference type="ChEBI" id="CHEBI:15378"/>
        <dbReference type="ChEBI" id="CHEBI:16768"/>
        <dbReference type="ChEBI" id="CHEBI:57287"/>
        <dbReference type="ChEBI" id="CHEBI:57288"/>
        <dbReference type="ChEBI" id="CHEBI:58887"/>
        <dbReference type="EC" id="2.3.1.189"/>
    </reaction>
</comment>
<protein>
    <recommendedName>
        <fullName evidence="3">Mycothiol acetyltransferase</fullName>
        <shortName evidence="3">MSH acetyltransferase</shortName>
        <ecNumber evidence="3">2.3.1.189</ecNumber>
    </recommendedName>
    <alternativeName>
        <fullName evidence="3">Mycothiol synthase</fullName>
    </alternativeName>
</protein>
<feature type="domain" description="N-acetyltransferase" evidence="4">
    <location>
        <begin position="176"/>
        <end position="326"/>
    </location>
</feature>
<feature type="binding site" evidence="3">
    <location>
        <position position="294"/>
    </location>
    <ligand>
        <name>1D-myo-inositol 2-(L-cysteinylamino)-2-deoxy-alpha-D-glucopyranoside</name>
        <dbReference type="ChEBI" id="CHEBI:58887"/>
    </ligand>
</feature>
<dbReference type="Proteomes" id="UP000824166">
    <property type="component" value="Unassembled WGS sequence"/>
</dbReference>
<dbReference type="HAMAP" id="MF_01698">
    <property type="entry name" value="MshD"/>
    <property type="match status" value="1"/>
</dbReference>
<dbReference type="CDD" id="cd04301">
    <property type="entry name" value="NAT_SF"/>
    <property type="match status" value="2"/>
</dbReference>
<dbReference type="PANTHER" id="PTHR43617:SF31">
    <property type="entry name" value="MYCOTHIOL ACETYLTRANSFERASE"/>
    <property type="match status" value="1"/>
</dbReference>
<evidence type="ECO:0000259" key="4">
    <source>
        <dbReference type="PROSITE" id="PS51186"/>
    </source>
</evidence>
<feature type="binding site" evidence="3">
    <location>
        <position position="256"/>
    </location>
    <ligand>
        <name>1D-myo-inositol 2-(L-cysteinylamino)-2-deoxy-alpha-D-glucopyranoside</name>
        <dbReference type="ChEBI" id="CHEBI:58887"/>
    </ligand>
</feature>
<feature type="binding site" evidence="3">
    <location>
        <position position="203"/>
    </location>
    <ligand>
        <name>1D-myo-inositol 2-(L-cysteinylamino)-2-deoxy-alpha-D-glucopyranoside</name>
        <dbReference type="ChEBI" id="CHEBI:58887"/>
    </ligand>
</feature>
<dbReference type="InterPro" id="IPR017813">
    <property type="entry name" value="Mycothiol_AcTrfase"/>
</dbReference>
<evidence type="ECO:0000256" key="3">
    <source>
        <dbReference type="HAMAP-Rule" id="MF_01698"/>
    </source>
</evidence>
<feature type="domain" description="N-acetyltransferase" evidence="4">
    <location>
        <begin position="13"/>
        <end position="179"/>
    </location>
</feature>
<sequence>MSHAHPENWPVLLVTGALDPELLKDFRTLAAAAEESDGNPPLSEQTLVMLRGVDAGDHSVLSLALYAPDEDSDPATGEDLAGIAVVVEAPGPSGTTGVLELAVHPAYRNQGVAGRLLEALEGKRGFDGLSAWSHGNHEAAAELATRFGYGPVRELWKMRLMTSTSALPDVGLPDGVSLRAFVPGQDEDAWLAANRAAFSHHPEQGSMTRADLEARKAEDWFDPAGFLLAVNDAGELLGFHWTKVHPRQGPHPAIGEVYVVGVTPEAQGLGLGKALTVAGIRHLQDKDLHAVMLYVDADNQAAVSLYQKLGFIRWDTDVMYGPLTKN</sequence>
<organism evidence="5 6">
    <name type="scientific">Paenarthrobacter aromaticivorans</name>
    <dbReference type="NCBI Taxonomy" id="2849150"/>
    <lineage>
        <taxon>Bacteria</taxon>
        <taxon>Bacillati</taxon>
        <taxon>Actinomycetota</taxon>
        <taxon>Actinomycetes</taxon>
        <taxon>Micrococcales</taxon>
        <taxon>Micrococcaceae</taxon>
        <taxon>Paenarthrobacter</taxon>
    </lineage>
</organism>
<feature type="binding site" evidence="3">
    <location>
        <position position="243"/>
    </location>
    <ligand>
        <name>1D-myo-inositol 2-(L-cysteinylamino)-2-deoxy-alpha-D-glucopyranoside</name>
        <dbReference type="ChEBI" id="CHEBI:58887"/>
    </ligand>
</feature>
<dbReference type="InterPro" id="IPR000182">
    <property type="entry name" value="GNAT_dom"/>
</dbReference>
<keyword evidence="1 3" id="KW-0808">Transferase</keyword>
<comment type="caution">
    <text evidence="5">The sequence shown here is derived from an EMBL/GenBank/DDBJ whole genome shotgun (WGS) entry which is preliminary data.</text>
</comment>
<keyword evidence="6" id="KW-1185">Reference proteome</keyword>
<comment type="function">
    <text evidence="3">Catalyzes the transfer of acetyl from acetyl-CoA to desacetylmycothiol (Cys-GlcN-Ins) to form mycothiol.</text>
</comment>
<accession>A0ABS6I6B0</accession>
<feature type="binding site" evidence="3">
    <location>
        <begin position="260"/>
        <end position="262"/>
    </location>
    <ligand>
        <name>acetyl-CoA</name>
        <dbReference type="ChEBI" id="CHEBI:57288"/>
        <label>2</label>
    </ligand>
</feature>
<dbReference type="PIRSF" id="PIRSF021524">
    <property type="entry name" value="MSH_acetyltransferase"/>
    <property type="match status" value="1"/>
</dbReference>
<feature type="binding site" evidence="3">
    <location>
        <begin position="267"/>
        <end position="273"/>
    </location>
    <ligand>
        <name>acetyl-CoA</name>
        <dbReference type="ChEBI" id="CHEBI:57288"/>
        <label>2</label>
    </ligand>
</feature>
<evidence type="ECO:0000256" key="2">
    <source>
        <dbReference type="ARBA" id="ARBA00023315"/>
    </source>
</evidence>
<dbReference type="Pfam" id="PF00583">
    <property type="entry name" value="Acetyltransf_1"/>
    <property type="match status" value="1"/>
</dbReference>
<evidence type="ECO:0000313" key="6">
    <source>
        <dbReference type="Proteomes" id="UP000824166"/>
    </source>
</evidence>
<dbReference type="EMBL" id="JAHOPC010000006">
    <property type="protein sequence ID" value="MBU8866897.1"/>
    <property type="molecule type" value="Genomic_DNA"/>
</dbReference>
<dbReference type="RefSeq" id="WP_216925060.1">
    <property type="nucleotide sequence ID" value="NZ_JAHOPC010000006.1"/>
</dbReference>
<evidence type="ECO:0000313" key="5">
    <source>
        <dbReference type="EMBL" id="MBU8866897.1"/>
    </source>
</evidence>
<dbReference type="NCBIfam" id="TIGR03448">
    <property type="entry name" value="mycothiol_MshD"/>
    <property type="match status" value="1"/>
</dbReference>
<keyword evidence="3" id="KW-0677">Repeat</keyword>
<comment type="caution">
    <text evidence="3">Lacks conserved residue(s) required for the propagation of feature annotation.</text>
</comment>
<dbReference type="Pfam" id="PF13508">
    <property type="entry name" value="Acetyltransf_7"/>
    <property type="match status" value="1"/>
</dbReference>